<feature type="compositionally biased region" description="Gly residues" evidence="1">
    <location>
        <begin position="38"/>
        <end position="50"/>
    </location>
</feature>
<dbReference type="EMBL" id="BQKI01000003">
    <property type="protein sequence ID" value="GJM90498.1"/>
    <property type="molecule type" value="Genomic_DNA"/>
</dbReference>
<organism evidence="2 3">
    <name type="scientific">Eleusine coracana subsp. coracana</name>
    <dbReference type="NCBI Taxonomy" id="191504"/>
    <lineage>
        <taxon>Eukaryota</taxon>
        <taxon>Viridiplantae</taxon>
        <taxon>Streptophyta</taxon>
        <taxon>Embryophyta</taxon>
        <taxon>Tracheophyta</taxon>
        <taxon>Spermatophyta</taxon>
        <taxon>Magnoliopsida</taxon>
        <taxon>Liliopsida</taxon>
        <taxon>Poales</taxon>
        <taxon>Poaceae</taxon>
        <taxon>PACMAD clade</taxon>
        <taxon>Chloridoideae</taxon>
        <taxon>Cynodonteae</taxon>
        <taxon>Eleusininae</taxon>
        <taxon>Eleusine</taxon>
    </lineage>
</organism>
<accession>A0AAV5BY41</accession>
<feature type="compositionally biased region" description="Pro residues" evidence="1">
    <location>
        <begin position="1"/>
        <end position="11"/>
    </location>
</feature>
<reference evidence="2" key="1">
    <citation type="journal article" date="2018" name="DNA Res.">
        <title>Multiple hybrid de novo genome assembly of finger millet, an orphan allotetraploid crop.</title>
        <authorList>
            <person name="Hatakeyama M."/>
            <person name="Aluri S."/>
            <person name="Balachadran M.T."/>
            <person name="Sivarajan S.R."/>
            <person name="Patrignani A."/>
            <person name="Gruter S."/>
            <person name="Poveda L."/>
            <person name="Shimizu-Inatsugi R."/>
            <person name="Baeten J."/>
            <person name="Francoijs K.J."/>
            <person name="Nataraja K.N."/>
            <person name="Reddy Y.A.N."/>
            <person name="Phadnis S."/>
            <person name="Ravikumar R.L."/>
            <person name="Schlapbach R."/>
            <person name="Sreeman S.M."/>
            <person name="Shimizu K.K."/>
        </authorList>
    </citation>
    <scope>NUCLEOTIDE SEQUENCE</scope>
</reference>
<comment type="caution">
    <text evidence="2">The sequence shown here is derived from an EMBL/GenBank/DDBJ whole genome shotgun (WGS) entry which is preliminary data.</text>
</comment>
<dbReference type="AlphaFoldDB" id="A0AAV5BY41"/>
<protein>
    <submittedName>
        <fullName evidence="2">Uncharacterized protein</fullName>
    </submittedName>
</protein>
<feature type="region of interest" description="Disordered" evidence="1">
    <location>
        <begin position="1"/>
        <end position="105"/>
    </location>
</feature>
<proteinExistence type="predicted"/>
<sequence>MESARVPPPPATRSVPLVGARPAPPPTGKRPAVAGSTGTRGDGLGLGRNGGAPRRPRSPSRSAAAPRDISGGPHPPLVPATKKRRTSSSIVCRTPTRPPPCCVRPPHNLHVASSVGGDHVLRRWRMTEVPVAASSLA</sequence>
<keyword evidence="3" id="KW-1185">Reference proteome</keyword>
<evidence type="ECO:0000313" key="2">
    <source>
        <dbReference type="EMBL" id="GJM90498.1"/>
    </source>
</evidence>
<dbReference type="Proteomes" id="UP001054889">
    <property type="component" value="Unassembled WGS sequence"/>
</dbReference>
<feature type="compositionally biased region" description="Low complexity" evidence="1">
    <location>
        <begin position="59"/>
        <end position="68"/>
    </location>
</feature>
<name>A0AAV5BY41_ELECO</name>
<gene>
    <name evidence="2" type="primary">ga06783</name>
    <name evidence="2" type="ORF">PR202_ga06783</name>
</gene>
<reference evidence="2" key="2">
    <citation type="submission" date="2021-12" db="EMBL/GenBank/DDBJ databases">
        <title>Resequencing data analysis of finger millet.</title>
        <authorList>
            <person name="Hatakeyama M."/>
            <person name="Aluri S."/>
            <person name="Balachadran M.T."/>
            <person name="Sivarajan S.R."/>
            <person name="Poveda L."/>
            <person name="Shimizu-Inatsugi R."/>
            <person name="Schlapbach R."/>
            <person name="Sreeman S.M."/>
            <person name="Shimizu K.K."/>
        </authorList>
    </citation>
    <scope>NUCLEOTIDE SEQUENCE</scope>
</reference>
<evidence type="ECO:0000256" key="1">
    <source>
        <dbReference type="SAM" id="MobiDB-lite"/>
    </source>
</evidence>
<evidence type="ECO:0000313" key="3">
    <source>
        <dbReference type="Proteomes" id="UP001054889"/>
    </source>
</evidence>